<organism evidence="2 3">
    <name type="scientific">Candidatus Enterococcus courvalinii</name>
    <dbReference type="NCBI Taxonomy" id="2815329"/>
    <lineage>
        <taxon>Bacteria</taxon>
        <taxon>Bacillati</taxon>
        <taxon>Bacillota</taxon>
        <taxon>Bacilli</taxon>
        <taxon>Lactobacillales</taxon>
        <taxon>Enterococcaceae</taxon>
        <taxon>Enterococcus</taxon>
    </lineage>
</organism>
<gene>
    <name evidence="2" type="ORF">JZO71_04140</name>
</gene>
<reference evidence="2 3" key="1">
    <citation type="submission" date="2021-03" db="EMBL/GenBank/DDBJ databases">
        <title>Enterococcal diversity collection.</title>
        <authorList>
            <person name="Gilmore M.S."/>
            <person name="Schwartzman J."/>
            <person name="Van Tyne D."/>
            <person name="Martin M."/>
            <person name="Earl A.M."/>
            <person name="Manson A.L."/>
            <person name="Straub T."/>
            <person name="Salamzade R."/>
            <person name="Saavedra J."/>
            <person name="Lebreton F."/>
            <person name="Prichula J."/>
            <person name="Schaufler K."/>
            <person name="Gaca A."/>
            <person name="Sgardioli B."/>
            <person name="Wagenaar J."/>
            <person name="Strong T."/>
        </authorList>
    </citation>
    <scope>NUCLEOTIDE SEQUENCE [LARGE SCALE GENOMIC DNA]</scope>
    <source>
        <strain evidence="2 3">MSG2901</strain>
    </source>
</reference>
<evidence type="ECO:0000313" key="2">
    <source>
        <dbReference type="EMBL" id="MBO0481515.1"/>
    </source>
</evidence>
<keyword evidence="3" id="KW-1185">Reference proteome</keyword>
<accession>A0ABS3HZL6</accession>
<feature type="region of interest" description="Disordered" evidence="1">
    <location>
        <begin position="1"/>
        <end position="20"/>
    </location>
</feature>
<comment type="caution">
    <text evidence="2">The sequence shown here is derived from an EMBL/GenBank/DDBJ whole genome shotgun (WGS) entry which is preliminary data.</text>
</comment>
<proteinExistence type="predicted"/>
<protein>
    <submittedName>
        <fullName evidence="2">Uncharacterized protein</fullName>
    </submittedName>
</protein>
<name>A0ABS3HZL6_9ENTE</name>
<dbReference type="Proteomes" id="UP000664832">
    <property type="component" value="Unassembled WGS sequence"/>
</dbReference>
<evidence type="ECO:0000313" key="3">
    <source>
        <dbReference type="Proteomes" id="UP000664832"/>
    </source>
</evidence>
<sequence length="145" mass="16024">MMGKTKKVTSAGGNNSGNPFGIKSGSGGFNIGQQMLKGKAGVKSAGDKRKSVRVPTQLYDEVVARLSHGEKYPLMTDILTSFLKEFEQKGDSIIRNFNDLETRPIKISEEAFRVLKVFKFETDQSNTDIIASALTWYKEKNKGKA</sequence>
<dbReference type="EMBL" id="JAFLWI010000005">
    <property type="protein sequence ID" value="MBO0481515.1"/>
    <property type="molecule type" value="Genomic_DNA"/>
</dbReference>
<evidence type="ECO:0000256" key="1">
    <source>
        <dbReference type="SAM" id="MobiDB-lite"/>
    </source>
</evidence>